<sequence length="51" mass="5423">MGAVSSPPVGLHQPGRDPPAACLSGGQEGTTLCWQLRVLRSNPFHIGVQLW</sequence>
<organism evidence="2 3">
    <name type="scientific">Rattus norvegicus</name>
    <name type="common">Rat</name>
    <dbReference type="NCBI Taxonomy" id="10116"/>
    <lineage>
        <taxon>Eukaryota</taxon>
        <taxon>Metazoa</taxon>
        <taxon>Chordata</taxon>
        <taxon>Craniata</taxon>
        <taxon>Vertebrata</taxon>
        <taxon>Euteleostomi</taxon>
        <taxon>Mammalia</taxon>
        <taxon>Eutheria</taxon>
        <taxon>Euarchontoglires</taxon>
        <taxon>Glires</taxon>
        <taxon>Rodentia</taxon>
        <taxon>Myomorpha</taxon>
        <taxon>Muroidea</taxon>
        <taxon>Muridae</taxon>
        <taxon>Murinae</taxon>
        <taxon>Rattus</taxon>
    </lineage>
</organism>
<name>A6KAW2_RAT</name>
<accession>A6KAW2</accession>
<evidence type="ECO:0000256" key="1">
    <source>
        <dbReference type="SAM" id="MobiDB-lite"/>
    </source>
</evidence>
<gene>
    <name evidence="2" type="ORF">rCG_24157</name>
</gene>
<evidence type="ECO:0000313" key="3">
    <source>
        <dbReference type="Proteomes" id="UP000234681"/>
    </source>
</evidence>
<feature type="region of interest" description="Disordered" evidence="1">
    <location>
        <begin position="1"/>
        <end position="22"/>
    </location>
</feature>
<proteinExistence type="predicted"/>
<reference evidence="3" key="1">
    <citation type="submission" date="2005-09" db="EMBL/GenBank/DDBJ databases">
        <authorList>
            <person name="Mural R.J."/>
            <person name="Li P.W."/>
            <person name="Adams M.D."/>
            <person name="Amanatides P.G."/>
            <person name="Baden-Tillson H."/>
            <person name="Barnstead M."/>
            <person name="Chin S.H."/>
            <person name="Dew I."/>
            <person name="Evans C.A."/>
            <person name="Ferriera S."/>
            <person name="Flanigan M."/>
            <person name="Fosler C."/>
            <person name="Glodek A."/>
            <person name="Gu Z."/>
            <person name="Holt R.A."/>
            <person name="Jennings D."/>
            <person name="Kraft C.L."/>
            <person name="Lu F."/>
            <person name="Nguyen T."/>
            <person name="Nusskern D.R."/>
            <person name="Pfannkoch C.M."/>
            <person name="Sitter C."/>
            <person name="Sutton G.G."/>
            <person name="Venter J.C."/>
            <person name="Wang Z."/>
            <person name="Woodage T."/>
            <person name="Zheng X.H."/>
            <person name="Zhong F."/>
        </authorList>
    </citation>
    <scope>NUCLEOTIDE SEQUENCE [LARGE SCALE GENOMIC DNA]</scope>
    <source>
        <strain>BN</strain>
        <strain evidence="3">Sprague-Dawley</strain>
    </source>
</reference>
<protein>
    <submittedName>
        <fullName evidence="2">RCG24157</fullName>
    </submittedName>
</protein>
<evidence type="ECO:0000313" key="2">
    <source>
        <dbReference type="EMBL" id="EDL94020.1"/>
    </source>
</evidence>
<dbReference type="Proteomes" id="UP000234681">
    <property type="component" value="Chromosome 17"/>
</dbReference>
<dbReference type="EMBL" id="CH474032">
    <property type="protein sequence ID" value="EDL94020.1"/>
    <property type="molecule type" value="Genomic_DNA"/>
</dbReference>
<dbReference type="AlphaFoldDB" id="A6KAW2"/>